<evidence type="ECO:0000256" key="8">
    <source>
        <dbReference type="ARBA" id="ARBA00022842"/>
    </source>
</evidence>
<dbReference type="FunFam" id="3.90.550.10:FF:000023">
    <property type="entry name" value="Glucose-1-phosphate thymidylyltransferase"/>
    <property type="match status" value="1"/>
</dbReference>
<evidence type="ECO:0000256" key="1">
    <source>
        <dbReference type="ARBA" id="ARBA00001946"/>
    </source>
</evidence>
<dbReference type="PANTHER" id="PTHR43532">
    <property type="entry name" value="GLUCOSE-1-PHOSPHATE THYMIDYLYLTRANSFERASE"/>
    <property type="match status" value="1"/>
</dbReference>
<dbReference type="EC" id="2.7.7.24" evidence="3 10"/>
<comment type="function">
    <text evidence="10">Catalyzes the formation of dTDP-glucose, from dTTP and glucose 1-phosphate, as well as its pyrophosphorolysis.</text>
</comment>
<evidence type="ECO:0000256" key="3">
    <source>
        <dbReference type="ARBA" id="ARBA00012461"/>
    </source>
</evidence>
<sequence>MRGIILAGGSGSRLRPITSGVSKQLLPVYNKPMVYYPLSVLMLSGIREVLVISTPHDLPGFRRLLGDGSGLGMEISYAEQDRPRGLADAFRVGAGFVGDEPVALALGDNIFHGTGLSALLAREVQALRGCTLFGYAVSDPHRYGVGEADAAGNLVSLEEKPRVPRSNRAITGLYFYEPDVVDIARTLKPSPRGELEITDVNRVYLEQGRARLVDLGRGFAWLDTGTHDSLIQAGEFVRTLEQRQGVSIACIEEVALRMGFIDAEECRRLGERQADSPYGRYILEVARAAAETTPPGFLRSAELQPPFRPGDPAGPLPHDPERTVPWPATASNSA</sequence>
<comment type="cofactor">
    <cofactor evidence="1">
        <name>Mg(2+)</name>
        <dbReference type="ChEBI" id="CHEBI:18420"/>
    </cofactor>
</comment>
<dbReference type="GO" id="GO:0000271">
    <property type="term" value="P:polysaccharide biosynthetic process"/>
    <property type="evidence" value="ECO:0007669"/>
    <property type="project" value="UniProtKB-ARBA"/>
</dbReference>
<dbReference type="InterPro" id="IPR029044">
    <property type="entry name" value="Nucleotide-diphossugar_trans"/>
</dbReference>
<dbReference type="EMBL" id="JACCFO010000001">
    <property type="protein sequence ID" value="NYI99055.1"/>
    <property type="molecule type" value="Genomic_DNA"/>
</dbReference>
<organism evidence="13 14">
    <name type="scientific">Streptomonospora nanhaiensis</name>
    <dbReference type="NCBI Taxonomy" id="1323731"/>
    <lineage>
        <taxon>Bacteria</taxon>
        <taxon>Bacillati</taxon>
        <taxon>Actinomycetota</taxon>
        <taxon>Actinomycetes</taxon>
        <taxon>Streptosporangiales</taxon>
        <taxon>Nocardiopsidaceae</taxon>
        <taxon>Streptomonospora</taxon>
    </lineage>
</organism>
<feature type="domain" description="Nucleotidyl transferase" evidence="12">
    <location>
        <begin position="3"/>
        <end position="237"/>
    </location>
</feature>
<accession>A0A853BWC9</accession>
<keyword evidence="8 10" id="KW-0460">Magnesium</keyword>
<protein>
    <recommendedName>
        <fullName evidence="4 10">Glucose-1-phosphate thymidylyltransferase</fullName>
        <ecNumber evidence="3 10">2.7.7.24</ecNumber>
    </recommendedName>
</protein>
<dbReference type="PANTHER" id="PTHR43532:SF1">
    <property type="entry name" value="GLUCOSE-1-PHOSPHATE THYMIDYLYLTRANSFERASE 1"/>
    <property type="match status" value="1"/>
</dbReference>
<keyword evidence="6 10" id="KW-0548">Nucleotidyltransferase</keyword>
<dbReference type="RefSeq" id="WP_179770102.1">
    <property type="nucleotide sequence ID" value="NZ_JACCFO010000001.1"/>
</dbReference>
<proteinExistence type="inferred from homology"/>
<dbReference type="InterPro" id="IPR005907">
    <property type="entry name" value="G1P_thy_trans_s"/>
</dbReference>
<evidence type="ECO:0000313" key="14">
    <source>
        <dbReference type="Proteomes" id="UP000575985"/>
    </source>
</evidence>
<keyword evidence="7 10" id="KW-0479">Metal-binding</keyword>
<dbReference type="SUPFAM" id="SSF53448">
    <property type="entry name" value="Nucleotide-diphospho-sugar transferases"/>
    <property type="match status" value="1"/>
</dbReference>
<evidence type="ECO:0000313" key="13">
    <source>
        <dbReference type="EMBL" id="NYI99055.1"/>
    </source>
</evidence>
<name>A0A853BWC9_9ACTN</name>
<comment type="similarity">
    <text evidence="2 10">Belongs to the glucose-1-phosphate thymidylyltransferase family.</text>
</comment>
<evidence type="ECO:0000256" key="4">
    <source>
        <dbReference type="ARBA" id="ARBA00017654"/>
    </source>
</evidence>
<dbReference type="GO" id="GO:0046872">
    <property type="term" value="F:metal ion binding"/>
    <property type="evidence" value="ECO:0007669"/>
    <property type="project" value="UniProtKB-KW"/>
</dbReference>
<dbReference type="Gene3D" id="3.90.550.10">
    <property type="entry name" value="Spore Coat Polysaccharide Biosynthesis Protein SpsA, Chain A"/>
    <property type="match status" value="1"/>
</dbReference>
<evidence type="ECO:0000256" key="9">
    <source>
        <dbReference type="ARBA" id="ARBA00049336"/>
    </source>
</evidence>
<keyword evidence="5 10" id="KW-0808">Transferase</keyword>
<evidence type="ECO:0000259" key="12">
    <source>
        <dbReference type="Pfam" id="PF00483"/>
    </source>
</evidence>
<keyword evidence="14" id="KW-1185">Reference proteome</keyword>
<evidence type="ECO:0000256" key="6">
    <source>
        <dbReference type="ARBA" id="ARBA00022695"/>
    </source>
</evidence>
<dbReference type="AlphaFoldDB" id="A0A853BWC9"/>
<evidence type="ECO:0000256" key="5">
    <source>
        <dbReference type="ARBA" id="ARBA00022679"/>
    </source>
</evidence>
<dbReference type="InterPro" id="IPR005835">
    <property type="entry name" value="NTP_transferase_dom"/>
</dbReference>
<gene>
    <name evidence="13" type="ORF">HNR12_005332</name>
</gene>
<evidence type="ECO:0000256" key="7">
    <source>
        <dbReference type="ARBA" id="ARBA00022723"/>
    </source>
</evidence>
<dbReference type="GO" id="GO:0019318">
    <property type="term" value="P:hexose metabolic process"/>
    <property type="evidence" value="ECO:0007669"/>
    <property type="project" value="UniProtKB-ARBA"/>
</dbReference>
<comment type="caution">
    <text evidence="13">The sequence shown here is derived from an EMBL/GenBank/DDBJ whole genome shotgun (WGS) entry which is preliminary data.</text>
</comment>
<comment type="catalytic activity">
    <reaction evidence="9 10">
        <text>dTTP + alpha-D-glucose 1-phosphate + H(+) = dTDP-alpha-D-glucose + diphosphate</text>
        <dbReference type="Rhea" id="RHEA:15225"/>
        <dbReference type="ChEBI" id="CHEBI:15378"/>
        <dbReference type="ChEBI" id="CHEBI:33019"/>
        <dbReference type="ChEBI" id="CHEBI:37568"/>
        <dbReference type="ChEBI" id="CHEBI:57477"/>
        <dbReference type="ChEBI" id="CHEBI:58601"/>
        <dbReference type="EC" id="2.7.7.24"/>
    </reaction>
</comment>
<reference evidence="13 14" key="1">
    <citation type="submission" date="2020-07" db="EMBL/GenBank/DDBJ databases">
        <title>Sequencing the genomes of 1000 actinobacteria strains.</title>
        <authorList>
            <person name="Klenk H.-P."/>
        </authorList>
    </citation>
    <scope>NUCLEOTIDE SEQUENCE [LARGE SCALE GENOMIC DNA]</scope>
    <source>
        <strain evidence="13 14">DSM 45927</strain>
    </source>
</reference>
<dbReference type="Proteomes" id="UP000575985">
    <property type="component" value="Unassembled WGS sequence"/>
</dbReference>
<dbReference type="GO" id="GO:0008879">
    <property type="term" value="F:glucose-1-phosphate thymidylyltransferase activity"/>
    <property type="evidence" value="ECO:0007669"/>
    <property type="project" value="UniProtKB-EC"/>
</dbReference>
<dbReference type="CDD" id="cd02538">
    <property type="entry name" value="G1P_TT_short"/>
    <property type="match status" value="1"/>
</dbReference>
<dbReference type="NCBIfam" id="TIGR01207">
    <property type="entry name" value="rmlA"/>
    <property type="match status" value="1"/>
</dbReference>
<evidence type="ECO:0000256" key="11">
    <source>
        <dbReference type="SAM" id="MobiDB-lite"/>
    </source>
</evidence>
<feature type="region of interest" description="Disordered" evidence="11">
    <location>
        <begin position="294"/>
        <end position="334"/>
    </location>
</feature>
<dbReference type="Pfam" id="PF00483">
    <property type="entry name" value="NTP_transferase"/>
    <property type="match status" value="1"/>
</dbReference>
<feature type="compositionally biased region" description="Pro residues" evidence="11">
    <location>
        <begin position="306"/>
        <end position="317"/>
    </location>
</feature>
<evidence type="ECO:0000256" key="10">
    <source>
        <dbReference type="RuleBase" id="RU003706"/>
    </source>
</evidence>
<evidence type="ECO:0000256" key="2">
    <source>
        <dbReference type="ARBA" id="ARBA00010480"/>
    </source>
</evidence>